<feature type="domain" description="Mce/MlaD" evidence="8">
    <location>
        <begin position="163"/>
        <end position="223"/>
    </location>
</feature>
<comment type="subcellular location">
    <subcellularLocation>
        <location evidence="1">Cell inner membrane</location>
    </subcellularLocation>
</comment>
<keyword evidence="10" id="KW-1185">Reference proteome</keyword>
<evidence type="ECO:0000256" key="5">
    <source>
        <dbReference type="ARBA" id="ARBA00022989"/>
    </source>
</evidence>
<dbReference type="OrthoDB" id="9806984at2"/>
<keyword evidence="2" id="KW-1003">Cell membrane</keyword>
<reference evidence="10" key="1">
    <citation type="submission" date="2016-10" db="EMBL/GenBank/DDBJ databases">
        <authorList>
            <person name="Varghese N."/>
            <person name="Submissions S."/>
        </authorList>
    </citation>
    <scope>NUCLEOTIDE SEQUENCE [LARGE SCALE GENOMIC DNA]</scope>
    <source>
        <strain evidence="10">DSM 217</strain>
    </source>
</reference>
<dbReference type="InterPro" id="IPR051800">
    <property type="entry name" value="PqiA-PqiB_transport"/>
</dbReference>
<gene>
    <name evidence="9" type="ORF">SAMN05421783_101448</name>
</gene>
<dbReference type="InterPro" id="IPR003399">
    <property type="entry name" value="Mce/MlaD"/>
</dbReference>
<accession>A0A1H2QWA5</accession>
<evidence type="ECO:0000259" key="8">
    <source>
        <dbReference type="Pfam" id="PF02470"/>
    </source>
</evidence>
<dbReference type="EMBL" id="FNNZ01000001">
    <property type="protein sequence ID" value="SDW11457.1"/>
    <property type="molecule type" value="Genomic_DNA"/>
</dbReference>
<name>A0A1H2QWA5_THIRO</name>
<evidence type="ECO:0000256" key="2">
    <source>
        <dbReference type="ARBA" id="ARBA00022475"/>
    </source>
</evidence>
<feature type="transmembrane region" description="Helical" evidence="7">
    <location>
        <begin position="25"/>
        <end position="46"/>
    </location>
</feature>
<evidence type="ECO:0000313" key="9">
    <source>
        <dbReference type="EMBL" id="SDW11457.1"/>
    </source>
</evidence>
<organism evidence="9 10">
    <name type="scientific">Thiocapsa roseopersicina</name>
    <dbReference type="NCBI Taxonomy" id="1058"/>
    <lineage>
        <taxon>Bacteria</taxon>
        <taxon>Pseudomonadati</taxon>
        <taxon>Pseudomonadota</taxon>
        <taxon>Gammaproteobacteria</taxon>
        <taxon>Chromatiales</taxon>
        <taxon>Chromatiaceae</taxon>
        <taxon>Thiocapsa</taxon>
    </lineage>
</organism>
<proteinExistence type="predicted"/>
<protein>
    <submittedName>
        <fullName evidence="9">Paraquat-inducible protein B</fullName>
    </submittedName>
</protein>
<dbReference type="AlphaFoldDB" id="A0A1H2QWA5"/>
<evidence type="ECO:0000256" key="1">
    <source>
        <dbReference type="ARBA" id="ARBA00004533"/>
    </source>
</evidence>
<keyword evidence="5 7" id="KW-1133">Transmembrane helix</keyword>
<dbReference type="Pfam" id="PF02470">
    <property type="entry name" value="MlaD"/>
    <property type="match status" value="3"/>
</dbReference>
<evidence type="ECO:0000313" key="10">
    <source>
        <dbReference type="Proteomes" id="UP000198816"/>
    </source>
</evidence>
<feature type="domain" description="Mce/MlaD" evidence="8">
    <location>
        <begin position="49"/>
        <end position="140"/>
    </location>
</feature>
<evidence type="ECO:0000256" key="6">
    <source>
        <dbReference type="ARBA" id="ARBA00023136"/>
    </source>
</evidence>
<dbReference type="PANTHER" id="PTHR30462">
    <property type="entry name" value="INTERMEMBRANE TRANSPORT PROTEIN PQIB-RELATED"/>
    <property type="match status" value="1"/>
</dbReference>
<keyword evidence="6 7" id="KW-0472">Membrane</keyword>
<evidence type="ECO:0000256" key="4">
    <source>
        <dbReference type="ARBA" id="ARBA00022692"/>
    </source>
</evidence>
<keyword evidence="4 7" id="KW-0812">Transmembrane</keyword>
<dbReference type="RefSeq" id="WP_093027642.1">
    <property type="nucleotide sequence ID" value="NZ_FNNZ01000001.1"/>
</dbReference>
<evidence type="ECO:0000256" key="7">
    <source>
        <dbReference type="SAM" id="Phobius"/>
    </source>
</evidence>
<sequence length="556" mass="59998">MPEPMTTDDLPLASLEPPRRRRASVVWIIPLLAAAVAIGIAVQRIMTEGPVITILFRDAAGVQAGKTALRYKNVDIGQVSAVALTDRFSKVQVTVKVDRSAEGLMVQDTRFWIVEPRVTLGGISGLGTLISGNYIGLDPGQSDKAERSFVGLETPPPITDQEGRQFVLEAPDLGSLGIGSPIYYRRLQVGEVASYALSKDGSGIEIGVFVKTPYEQYVTSETRFWDASGIDVSLDADGMEVRTQSLVSILAGGVAFDIPSFASTQAPSAEGAVFPLYPDQTSAMKQPDPVAHRYVLYTDSMQGLAVGAPVKLLGLAAGEIAGVDLTMDPATKQFRPRVLVSFFPERLIAELSSEQETLGKSLAKETGAARLAFIRHQIEDLGLRATVRTGNLLTGERYIALDYDPGAPKPQIDWSREPLEIPVTASGLDDLESKLNAILDQVSEILSTIDKLPLATIAANLDSAVKNLDVLIKGADAKTLPELDRTLEQVRRAMATADRVLKATDQTLLGEDAPGQQELREALQEITRAARALRVFVDYLDRNPSALLRGKGKENP</sequence>
<feature type="domain" description="Mce/MlaD" evidence="8">
    <location>
        <begin position="293"/>
        <end position="403"/>
    </location>
</feature>
<dbReference type="Proteomes" id="UP000198816">
    <property type="component" value="Unassembled WGS sequence"/>
</dbReference>
<dbReference type="PANTHER" id="PTHR30462:SF0">
    <property type="entry name" value="INTERMEMBRANE TRANSPORT PROTEIN YEBT"/>
    <property type="match status" value="1"/>
</dbReference>
<evidence type="ECO:0000256" key="3">
    <source>
        <dbReference type="ARBA" id="ARBA00022519"/>
    </source>
</evidence>
<dbReference type="GO" id="GO:0005886">
    <property type="term" value="C:plasma membrane"/>
    <property type="evidence" value="ECO:0007669"/>
    <property type="project" value="UniProtKB-SubCell"/>
</dbReference>
<dbReference type="STRING" id="1058.SAMN05421783_101448"/>
<keyword evidence="3" id="KW-0997">Cell inner membrane</keyword>